<evidence type="ECO:0000256" key="1">
    <source>
        <dbReference type="PROSITE-ProRule" id="PRU00023"/>
    </source>
</evidence>
<dbReference type="OrthoDB" id="432281at2759"/>
<dbReference type="Gene3D" id="1.25.40.20">
    <property type="entry name" value="Ankyrin repeat-containing domain"/>
    <property type="match status" value="3"/>
</dbReference>
<proteinExistence type="predicted"/>
<reference evidence="3" key="1">
    <citation type="submission" date="2022-08" db="UniProtKB">
        <authorList>
            <consortium name="EnsemblMetazoa"/>
        </authorList>
    </citation>
    <scope>IDENTIFICATION</scope>
    <source>
        <strain evidence="3">05x7-T-G4-1.051#20</strain>
    </source>
</reference>
<evidence type="ECO:0000313" key="3">
    <source>
        <dbReference type="EnsemblMetazoa" id="G21638.1:cds"/>
    </source>
</evidence>
<dbReference type="Proteomes" id="UP000005408">
    <property type="component" value="Unassembled WGS sequence"/>
</dbReference>
<dbReference type="PANTHER" id="PTHR24172">
    <property type="entry name" value="ANK_REP_REGION DOMAIN-CONTAINING PROTEIN"/>
    <property type="match status" value="1"/>
</dbReference>
<dbReference type="PROSITE" id="PS50088">
    <property type="entry name" value="ANK_REPEAT"/>
    <property type="match status" value="2"/>
</dbReference>
<dbReference type="InterPro" id="IPR002110">
    <property type="entry name" value="Ankyrin_rpt"/>
</dbReference>
<name>A0A8W8K4P0_MAGGI</name>
<dbReference type="PROSITE" id="PS50297">
    <property type="entry name" value="ANK_REP_REGION"/>
    <property type="match status" value="2"/>
</dbReference>
<organism evidence="3 4">
    <name type="scientific">Magallana gigas</name>
    <name type="common">Pacific oyster</name>
    <name type="synonym">Crassostrea gigas</name>
    <dbReference type="NCBI Taxonomy" id="29159"/>
    <lineage>
        <taxon>Eukaryota</taxon>
        <taxon>Metazoa</taxon>
        <taxon>Spiralia</taxon>
        <taxon>Lophotrochozoa</taxon>
        <taxon>Mollusca</taxon>
        <taxon>Bivalvia</taxon>
        <taxon>Autobranchia</taxon>
        <taxon>Pteriomorphia</taxon>
        <taxon>Ostreida</taxon>
        <taxon>Ostreoidea</taxon>
        <taxon>Ostreidae</taxon>
        <taxon>Magallana</taxon>
    </lineage>
</organism>
<accession>A0A8W8K4P0</accession>
<dbReference type="SUPFAM" id="SSF48403">
    <property type="entry name" value="Ankyrin repeat"/>
    <property type="match status" value="1"/>
</dbReference>
<feature type="repeat" description="ANK" evidence="1">
    <location>
        <begin position="80"/>
        <end position="113"/>
    </location>
</feature>
<dbReference type="InterPro" id="IPR036770">
    <property type="entry name" value="Ankyrin_rpt-contain_sf"/>
</dbReference>
<evidence type="ECO:0000256" key="2">
    <source>
        <dbReference type="SAM" id="MobiDB-lite"/>
    </source>
</evidence>
<dbReference type="PANTHER" id="PTHR24172:SF4">
    <property type="entry name" value="ANK_REP_REGION DOMAIN-CONTAINING PROTEIN"/>
    <property type="match status" value="1"/>
</dbReference>
<feature type="region of interest" description="Disordered" evidence="2">
    <location>
        <begin position="687"/>
        <end position="710"/>
    </location>
</feature>
<dbReference type="EnsemblMetazoa" id="G21638.1">
    <property type="protein sequence ID" value="G21638.1:cds"/>
    <property type="gene ID" value="G21638"/>
</dbReference>
<dbReference type="SMART" id="SM00248">
    <property type="entry name" value="ANK"/>
    <property type="match status" value="4"/>
</dbReference>
<evidence type="ECO:0000313" key="4">
    <source>
        <dbReference type="Proteomes" id="UP000005408"/>
    </source>
</evidence>
<protein>
    <submittedName>
        <fullName evidence="3">Uncharacterized protein</fullName>
    </submittedName>
</protein>
<sequence>MEFDVSPLKEAIDKKDEDTPSKALNLIKNGENINALHKSGGGFLHYVALKYNGYKDAPWLIPVVFQLSNYGIDCNLRDREGNTALHIACRKPNTYQLVEALIQIGVDQTIPNTAGEEVGDTTTDPLNKTVLKLFYPGLWVAIEKGHSEETILRLIASWVKLDDHRKGKSLLNMAQLLLAEHVMNTIDANIANNDFVHCAMSKDKQKLKKAIKKRGVDVNTRNAAFYDLEGTIVPLPILGCLALLYEITPMKMLIKHGADVNITVDESAADPEPLYYYVLKNCFACDAAYDMLEVLFEKADISLVQPFAVDIVNSVYEKALPLTMIKNLMDKGLDMFTRDENGYSLRDRIFLKYHRASKEIMREKLAFVDELLINIAIGGDKDFLLGLALDSYDFDVTEDRKGRSLLQVVVKKEDSALSQFVEGLPKIQSKIRQLHTAVERGNLLEVKRLITADLSKSRDKGGRGLLHKAVLFERRFVIKYLLKEFPKMVHVEDYGGRQPLHWATCLEEKDIERMLIDAGSSMSARDKKGRTPRTYRDVAAEIRKIIEKEKSRDYGLDIFLLRKYLELADAIKNNDLAALEKSRNSIYADIKLSDLMKLMFPIKPKPIDLLCLCIKLKTERCGKYLLSQGWSWEIKYVENENDNPIPLEKAVQLRNLQGLVVYIEYQKQKLLEKEEEIRLSKLKNKTLEKEEKKESKQKKEENEGSKEKKD</sequence>
<dbReference type="AlphaFoldDB" id="A0A8W8K4P0"/>
<dbReference type="OMA" id="VENANMS"/>
<feature type="repeat" description="ANK" evidence="1">
    <location>
        <begin position="495"/>
        <end position="527"/>
    </location>
</feature>
<dbReference type="Pfam" id="PF12796">
    <property type="entry name" value="Ank_2"/>
    <property type="match status" value="2"/>
</dbReference>
<keyword evidence="1" id="KW-0040">ANK repeat</keyword>
<keyword evidence="4" id="KW-1185">Reference proteome</keyword>